<feature type="signal peptide" evidence="1">
    <location>
        <begin position="1"/>
        <end position="23"/>
    </location>
</feature>
<name>A0A3D3R8J2_9PLAN</name>
<evidence type="ECO:0000256" key="1">
    <source>
        <dbReference type="SAM" id="SignalP"/>
    </source>
</evidence>
<keyword evidence="1" id="KW-0732">Signal</keyword>
<dbReference type="GeneID" id="98650086"/>
<protein>
    <recommendedName>
        <fullName evidence="6">Carboxypeptidase regulatory-like domain-containing protein</fullName>
    </recommendedName>
</protein>
<dbReference type="RefSeq" id="WP_002647373.1">
    <property type="nucleotide sequence ID" value="NZ_CP036353.1"/>
</dbReference>
<dbReference type="Proteomes" id="UP000322887">
    <property type="component" value="Chromosome"/>
</dbReference>
<evidence type="ECO:0000313" key="4">
    <source>
        <dbReference type="Proteomes" id="UP000263642"/>
    </source>
</evidence>
<dbReference type="EMBL" id="CP042910">
    <property type="protein sequence ID" value="QEG19757.1"/>
    <property type="molecule type" value="Genomic_DNA"/>
</dbReference>
<evidence type="ECO:0000313" key="5">
    <source>
        <dbReference type="Proteomes" id="UP000322887"/>
    </source>
</evidence>
<feature type="chain" id="PRO_5044592619" description="Carboxypeptidase regulatory-like domain-containing protein" evidence="1">
    <location>
        <begin position="24"/>
        <end position="141"/>
    </location>
</feature>
<reference evidence="3 5" key="2">
    <citation type="submission" date="2019-08" db="EMBL/GenBank/DDBJ databases">
        <title>Deep-cultivation of Planctomycetes and their phenomic and genomic characterization uncovers novel biology.</title>
        <authorList>
            <person name="Wiegand S."/>
            <person name="Jogler M."/>
            <person name="Boedeker C."/>
            <person name="Pinto D."/>
            <person name="Vollmers J."/>
            <person name="Rivas-Marin E."/>
            <person name="Kohn T."/>
            <person name="Peeters S.H."/>
            <person name="Heuer A."/>
            <person name="Rast P."/>
            <person name="Oberbeckmann S."/>
            <person name="Bunk B."/>
            <person name="Jeske O."/>
            <person name="Meyerdierks A."/>
            <person name="Storesund J.E."/>
            <person name="Kallscheuer N."/>
            <person name="Luecker S."/>
            <person name="Lage O.M."/>
            <person name="Pohl T."/>
            <person name="Merkel B.J."/>
            <person name="Hornburger P."/>
            <person name="Mueller R.-W."/>
            <person name="Bruemmer F."/>
            <person name="Labrenz M."/>
            <person name="Spormann A.M."/>
            <person name="Op den Camp H."/>
            <person name="Overmann J."/>
            <person name="Amann R."/>
            <person name="Jetten M.S.M."/>
            <person name="Mascher T."/>
            <person name="Medema M.H."/>
            <person name="Devos D.P."/>
            <person name="Kaster A.-K."/>
            <person name="Ovreas L."/>
            <person name="Rohde M."/>
            <person name="Galperin M.Y."/>
            <person name="Jogler C."/>
        </authorList>
    </citation>
    <scope>NUCLEOTIDE SEQUENCE [LARGE SCALE GENOMIC DNA]</scope>
    <source>
        <strain evidence="3 5">DSM 8797</strain>
    </source>
</reference>
<accession>A0A517XJP1</accession>
<dbReference type="EMBL" id="DQAY01000112">
    <property type="protein sequence ID" value="HCO24906.1"/>
    <property type="molecule type" value="Genomic_DNA"/>
</dbReference>
<keyword evidence="5" id="KW-1185">Reference proteome</keyword>
<accession>A0A3D3R8J2</accession>
<sequence>MNARFLILSFLILASGCSGSDLSYDKAAVHGTVTVNGEPLSSGKIRFIPLVDTVSKLTVADIVDGNYEFDAENGPGVGEHRVEIISIRKTGEKVQIPDEPEGTMREVTEQILPAIYNTSSRLTLEVKEGENEGNFDLKMKE</sequence>
<evidence type="ECO:0008006" key="6">
    <source>
        <dbReference type="Google" id="ProtNLM"/>
    </source>
</evidence>
<proteinExistence type="predicted"/>
<evidence type="ECO:0000313" key="3">
    <source>
        <dbReference type="EMBL" id="QEG19757.1"/>
    </source>
</evidence>
<reference evidence="2 4" key="1">
    <citation type="journal article" date="2018" name="Nat. Biotechnol.">
        <title>A standardized bacterial taxonomy based on genome phylogeny substantially revises the tree of life.</title>
        <authorList>
            <person name="Parks D.H."/>
            <person name="Chuvochina M."/>
            <person name="Waite D.W."/>
            <person name="Rinke C."/>
            <person name="Skarshewski A."/>
            <person name="Chaumeil P.A."/>
            <person name="Hugenholtz P."/>
        </authorList>
    </citation>
    <scope>NUCLEOTIDE SEQUENCE [LARGE SCALE GENOMIC DNA]</scope>
    <source>
        <strain evidence="2">UBA9375</strain>
    </source>
</reference>
<dbReference type="PROSITE" id="PS51257">
    <property type="entry name" value="PROKAR_LIPOPROTEIN"/>
    <property type="match status" value="1"/>
</dbReference>
<gene>
    <name evidence="2" type="ORF">DIT97_18450</name>
    <name evidence="3" type="ORF">GmarT_56630</name>
</gene>
<evidence type="ECO:0000313" key="2">
    <source>
        <dbReference type="EMBL" id="HCO24906.1"/>
    </source>
</evidence>
<dbReference type="Proteomes" id="UP000263642">
    <property type="component" value="Unassembled WGS sequence"/>
</dbReference>
<dbReference type="AlphaFoldDB" id="A0A3D3R8J2"/>
<organism evidence="2 4">
    <name type="scientific">Gimesia maris</name>
    <dbReference type="NCBI Taxonomy" id="122"/>
    <lineage>
        <taxon>Bacteria</taxon>
        <taxon>Pseudomonadati</taxon>
        <taxon>Planctomycetota</taxon>
        <taxon>Planctomycetia</taxon>
        <taxon>Planctomycetales</taxon>
        <taxon>Planctomycetaceae</taxon>
        <taxon>Gimesia</taxon>
    </lineage>
</organism>